<comment type="caution">
    <text evidence="1">The sequence shown here is derived from an EMBL/GenBank/DDBJ whole genome shotgun (WGS) entry which is preliminary data.</text>
</comment>
<accession>A0AAV4Y778</accession>
<name>A0AAV4Y778_CAEEX</name>
<dbReference type="EMBL" id="BPLR01018870">
    <property type="protein sequence ID" value="GIZ02858.1"/>
    <property type="molecule type" value="Genomic_DNA"/>
</dbReference>
<gene>
    <name evidence="1" type="ORF">CEXT_329271</name>
</gene>
<dbReference type="AlphaFoldDB" id="A0AAV4Y778"/>
<evidence type="ECO:0000313" key="1">
    <source>
        <dbReference type="EMBL" id="GIZ02858.1"/>
    </source>
</evidence>
<feature type="non-terminal residue" evidence="1">
    <location>
        <position position="1"/>
    </location>
</feature>
<proteinExistence type="predicted"/>
<organism evidence="1 2">
    <name type="scientific">Caerostris extrusa</name>
    <name type="common">Bark spider</name>
    <name type="synonym">Caerostris bankana</name>
    <dbReference type="NCBI Taxonomy" id="172846"/>
    <lineage>
        <taxon>Eukaryota</taxon>
        <taxon>Metazoa</taxon>
        <taxon>Ecdysozoa</taxon>
        <taxon>Arthropoda</taxon>
        <taxon>Chelicerata</taxon>
        <taxon>Arachnida</taxon>
        <taxon>Araneae</taxon>
        <taxon>Araneomorphae</taxon>
        <taxon>Entelegynae</taxon>
        <taxon>Araneoidea</taxon>
        <taxon>Araneidae</taxon>
        <taxon>Caerostris</taxon>
    </lineage>
</organism>
<protein>
    <submittedName>
        <fullName evidence="1">Uncharacterized protein</fullName>
    </submittedName>
</protein>
<evidence type="ECO:0000313" key="2">
    <source>
        <dbReference type="Proteomes" id="UP001054945"/>
    </source>
</evidence>
<reference evidence="1 2" key="1">
    <citation type="submission" date="2021-06" db="EMBL/GenBank/DDBJ databases">
        <title>Caerostris extrusa draft genome.</title>
        <authorList>
            <person name="Kono N."/>
            <person name="Arakawa K."/>
        </authorList>
    </citation>
    <scope>NUCLEOTIDE SEQUENCE [LARGE SCALE GENOMIC DNA]</scope>
</reference>
<keyword evidence="2" id="KW-1185">Reference proteome</keyword>
<sequence length="113" mass="12419">HLPLSGTYTAPTPVITGSEEAIHLARCPVTFSSLTTSCHRSLWGKGGRSIVFARLTCGHLQATAGQCHEDQGSLGHEESYARQTLGHDFQRQQDSVQRIKGVLDTMNHILDRH</sequence>
<dbReference type="Proteomes" id="UP001054945">
    <property type="component" value="Unassembled WGS sequence"/>
</dbReference>